<feature type="region of interest" description="Disordered" evidence="1">
    <location>
        <begin position="21"/>
        <end position="149"/>
    </location>
</feature>
<proteinExistence type="predicted"/>
<gene>
    <name evidence="2" type="ORF">M430DRAFT_53828</name>
</gene>
<organism evidence="2 3">
    <name type="scientific">Amorphotheca resinae ATCC 22711</name>
    <dbReference type="NCBI Taxonomy" id="857342"/>
    <lineage>
        <taxon>Eukaryota</taxon>
        <taxon>Fungi</taxon>
        <taxon>Dikarya</taxon>
        <taxon>Ascomycota</taxon>
        <taxon>Pezizomycotina</taxon>
        <taxon>Leotiomycetes</taxon>
        <taxon>Helotiales</taxon>
        <taxon>Amorphothecaceae</taxon>
        <taxon>Amorphotheca</taxon>
    </lineage>
</organism>
<name>A0A2T3ASH5_AMORE</name>
<sequence length="149" mass="16292">MDFNKFQTEIAEEVGKFRIDLEEMKDQQQAKATSAPPASVHLNKQSPIPPPIPPQRQSVILPPRSILNGNAARSSPKNSAPGTPQRHSSVQSDGTSKKRKLNGSSTNTPKGSNGVNGAKRKRKYRLDGDDSEDSTFEPNQPKISDDDED</sequence>
<protein>
    <submittedName>
        <fullName evidence="2">Uncharacterized protein</fullName>
    </submittedName>
</protein>
<evidence type="ECO:0000313" key="3">
    <source>
        <dbReference type="Proteomes" id="UP000241818"/>
    </source>
</evidence>
<dbReference type="AlphaFoldDB" id="A0A2T3ASH5"/>
<evidence type="ECO:0000313" key="2">
    <source>
        <dbReference type="EMBL" id="PSS09311.1"/>
    </source>
</evidence>
<dbReference type="InParanoid" id="A0A2T3ASH5"/>
<reference evidence="2 3" key="1">
    <citation type="journal article" date="2018" name="New Phytol.">
        <title>Comparative genomics and transcriptomics depict ericoid mycorrhizal fungi as versatile saprotrophs and plant mutualists.</title>
        <authorList>
            <person name="Martino E."/>
            <person name="Morin E."/>
            <person name="Grelet G.A."/>
            <person name="Kuo A."/>
            <person name="Kohler A."/>
            <person name="Daghino S."/>
            <person name="Barry K.W."/>
            <person name="Cichocki N."/>
            <person name="Clum A."/>
            <person name="Dockter R.B."/>
            <person name="Hainaut M."/>
            <person name="Kuo R.C."/>
            <person name="LaButti K."/>
            <person name="Lindahl B.D."/>
            <person name="Lindquist E.A."/>
            <person name="Lipzen A."/>
            <person name="Khouja H.R."/>
            <person name="Magnuson J."/>
            <person name="Murat C."/>
            <person name="Ohm R.A."/>
            <person name="Singer S.W."/>
            <person name="Spatafora J.W."/>
            <person name="Wang M."/>
            <person name="Veneault-Fourrey C."/>
            <person name="Henrissat B."/>
            <person name="Grigoriev I.V."/>
            <person name="Martin F.M."/>
            <person name="Perotto S."/>
        </authorList>
    </citation>
    <scope>NUCLEOTIDE SEQUENCE [LARGE SCALE GENOMIC DNA]</scope>
    <source>
        <strain evidence="2 3">ATCC 22711</strain>
    </source>
</reference>
<feature type="compositionally biased region" description="Polar residues" evidence="1">
    <location>
        <begin position="102"/>
        <end position="115"/>
    </location>
</feature>
<accession>A0A2T3ASH5</accession>
<dbReference type="Proteomes" id="UP000241818">
    <property type="component" value="Unassembled WGS sequence"/>
</dbReference>
<dbReference type="GeneID" id="36576502"/>
<evidence type="ECO:0000256" key="1">
    <source>
        <dbReference type="SAM" id="MobiDB-lite"/>
    </source>
</evidence>
<feature type="compositionally biased region" description="Polar residues" evidence="1">
    <location>
        <begin position="67"/>
        <end position="94"/>
    </location>
</feature>
<dbReference type="RefSeq" id="XP_024717609.1">
    <property type="nucleotide sequence ID" value="XM_024868421.1"/>
</dbReference>
<dbReference type="EMBL" id="KZ679017">
    <property type="protein sequence ID" value="PSS09311.1"/>
    <property type="molecule type" value="Genomic_DNA"/>
</dbReference>
<keyword evidence="3" id="KW-1185">Reference proteome</keyword>